<feature type="domain" description="Methyltransferase FkbM" evidence="1">
    <location>
        <begin position="51"/>
        <end position="256"/>
    </location>
</feature>
<name>A0A6F8T7H6_9GAMM</name>
<dbReference type="SUPFAM" id="SSF53335">
    <property type="entry name" value="S-adenosyl-L-methionine-dependent methyltransferases"/>
    <property type="match status" value="1"/>
</dbReference>
<gene>
    <name evidence="2" type="ORF">TUM19329_24610</name>
</gene>
<evidence type="ECO:0000313" key="2">
    <source>
        <dbReference type="EMBL" id="BCA96100.1"/>
    </source>
</evidence>
<accession>A0A6F8T7H6</accession>
<organism evidence="2 3">
    <name type="scientific">Legionella antarctica</name>
    <dbReference type="NCBI Taxonomy" id="2708020"/>
    <lineage>
        <taxon>Bacteria</taxon>
        <taxon>Pseudomonadati</taxon>
        <taxon>Pseudomonadota</taxon>
        <taxon>Gammaproteobacteria</taxon>
        <taxon>Legionellales</taxon>
        <taxon>Legionellaceae</taxon>
        <taxon>Legionella</taxon>
    </lineage>
</organism>
<dbReference type="InterPro" id="IPR006342">
    <property type="entry name" value="FkbM_mtfrase"/>
</dbReference>
<dbReference type="RefSeq" id="WP_173237509.1">
    <property type="nucleotide sequence ID" value="NZ_AP022839.1"/>
</dbReference>
<dbReference type="Pfam" id="PF05050">
    <property type="entry name" value="Methyltransf_21"/>
    <property type="match status" value="1"/>
</dbReference>
<protein>
    <recommendedName>
        <fullName evidence="1">Methyltransferase FkbM domain-containing protein</fullName>
    </recommendedName>
</protein>
<dbReference type="PANTHER" id="PTHR34203:SF15">
    <property type="entry name" value="SLL1173 PROTEIN"/>
    <property type="match status" value="1"/>
</dbReference>
<dbReference type="Gene3D" id="3.40.50.150">
    <property type="entry name" value="Vaccinia Virus protein VP39"/>
    <property type="match status" value="1"/>
</dbReference>
<evidence type="ECO:0000313" key="3">
    <source>
        <dbReference type="Proteomes" id="UP000502894"/>
    </source>
</evidence>
<dbReference type="Proteomes" id="UP000502894">
    <property type="component" value="Chromosome"/>
</dbReference>
<dbReference type="AlphaFoldDB" id="A0A6F8T7H6"/>
<dbReference type="InterPro" id="IPR029063">
    <property type="entry name" value="SAM-dependent_MTases_sf"/>
</dbReference>
<dbReference type="NCBIfam" id="TIGR01444">
    <property type="entry name" value="fkbM_fam"/>
    <property type="match status" value="1"/>
</dbReference>
<dbReference type="InterPro" id="IPR052514">
    <property type="entry name" value="SAM-dependent_MTase"/>
</dbReference>
<dbReference type="PANTHER" id="PTHR34203">
    <property type="entry name" value="METHYLTRANSFERASE, FKBM FAMILY PROTEIN"/>
    <property type="match status" value="1"/>
</dbReference>
<reference evidence="2" key="1">
    <citation type="journal article" date="2020" name="Microbiol. Resour. Announc.">
        <title>Complete Genome Sequence of Novel Psychrotolerant Legionella Strain TUM19329, Isolated from Antarctic Lake Sediment.</title>
        <authorList>
            <person name="Shimada S."/>
            <person name="Nakai R."/>
            <person name="Aoki K."/>
            <person name="Shimoeda N."/>
            <person name="Ohno G."/>
            <person name="Miyazaki Y."/>
            <person name="Kudoh S."/>
            <person name="Imura S."/>
            <person name="Watanabe K."/>
            <person name="Ishii Y."/>
            <person name="Tateda K."/>
        </authorList>
    </citation>
    <scope>NUCLEOTIDE SEQUENCE [LARGE SCALE GENOMIC DNA]</scope>
    <source>
        <strain evidence="2">TUM19329</strain>
    </source>
</reference>
<dbReference type="EMBL" id="AP022839">
    <property type="protein sequence ID" value="BCA96100.1"/>
    <property type="molecule type" value="Genomic_DNA"/>
</dbReference>
<dbReference type="KEGG" id="lant:TUM19329_24610"/>
<keyword evidence="3" id="KW-1185">Reference proteome</keyword>
<evidence type="ECO:0000259" key="1">
    <source>
        <dbReference type="Pfam" id="PF05050"/>
    </source>
</evidence>
<sequence length="282" mass="33209">MNDKILSKEFTIGKLYYINDFEARALIYEIFYQNAYLFNHLTLNPGDIIIDVGANIGLFSLFALRKCEYDALIYSFEPIPASFECLKKNLKQFKEQTRLYNLGIGDVREDCSVEFTLFGNDLTTATFKPIDKLISNYNPLLNYDTLLKISRVRYKLLYYQLKFLPFMRKFLIKRNFKQRTVEKKVQCRLTSLGHFIEKNDINHIDFIKIDVEGAEFDVVKSIKPSQFAMIKQLCIEVNNIDNRVEHIASYLQQQGYLTEIHRSPIYEKLGYNQNMIYAKRLS</sequence>
<proteinExistence type="predicted"/>